<dbReference type="EMBL" id="SMAN01000025">
    <property type="protein sequence ID" value="TCT17992.1"/>
    <property type="molecule type" value="Genomic_DNA"/>
</dbReference>
<accession>A0A4R3MRQ1</accession>
<keyword evidence="2" id="KW-1185">Reference proteome</keyword>
<dbReference type="RefSeq" id="WP_132372824.1">
    <property type="nucleotide sequence ID" value="NZ_SMAN01000025.1"/>
</dbReference>
<dbReference type="Proteomes" id="UP000294650">
    <property type="component" value="Unassembled WGS sequence"/>
</dbReference>
<comment type="caution">
    <text evidence="1">The sequence shown here is derived from an EMBL/GenBank/DDBJ whole genome shotgun (WGS) entry which is preliminary data.</text>
</comment>
<evidence type="ECO:0000313" key="2">
    <source>
        <dbReference type="Proteomes" id="UP000294650"/>
    </source>
</evidence>
<protein>
    <submittedName>
        <fullName evidence="1">Uncharacterized protein</fullName>
    </submittedName>
</protein>
<dbReference type="AlphaFoldDB" id="A0A4R3MRQ1"/>
<proteinExistence type="predicted"/>
<reference evidence="1 2" key="1">
    <citation type="submission" date="2019-03" db="EMBL/GenBank/DDBJ databases">
        <title>Genomic Encyclopedia of Type Strains, Phase IV (KMG-IV): sequencing the most valuable type-strain genomes for metagenomic binning, comparative biology and taxonomic classification.</title>
        <authorList>
            <person name="Goeker M."/>
        </authorList>
    </citation>
    <scope>NUCLEOTIDE SEQUENCE [LARGE SCALE GENOMIC DNA]</scope>
    <source>
        <strain evidence="1 2">DSM 25894</strain>
    </source>
</reference>
<evidence type="ECO:0000313" key="1">
    <source>
        <dbReference type="EMBL" id="TCT17992.1"/>
    </source>
</evidence>
<sequence>MRYWKLLIFFLIVIKAAHNLFLYSGETITKKTESDSLVITATARKVLPLFPVYMVYANIHYKGEEETSMIAGKPMLSIFVGDPEGTLIEFPGPSNDPAYSQEISPGEDLHLTVLHQGEYMVEVDWGISIVQGDSLFREMKRPLAFYIPVK</sequence>
<name>A0A4R3MRQ1_9BACI</name>
<organism evidence="1 2">
    <name type="scientific">Melghiribacillus thermohalophilus</name>
    <dbReference type="NCBI Taxonomy" id="1324956"/>
    <lineage>
        <taxon>Bacteria</taxon>
        <taxon>Bacillati</taxon>
        <taxon>Bacillota</taxon>
        <taxon>Bacilli</taxon>
        <taxon>Bacillales</taxon>
        <taxon>Bacillaceae</taxon>
        <taxon>Melghiribacillus</taxon>
    </lineage>
</organism>
<gene>
    <name evidence="1" type="ORF">EDD68_1253</name>
</gene>